<dbReference type="PANTHER" id="PTHR10412">
    <property type="entry name" value="MANNOSYL-OLIGOSACCHARIDE GLUCOSIDASE"/>
    <property type="match status" value="1"/>
</dbReference>
<dbReference type="GO" id="GO:0004573">
    <property type="term" value="F:Glc3Man9GlcNAc2 oligosaccharide glucosidase activity"/>
    <property type="evidence" value="ECO:0007669"/>
    <property type="project" value="InterPro"/>
</dbReference>
<dbReference type="Pfam" id="PF22422">
    <property type="entry name" value="MGH1-like_GH"/>
    <property type="match status" value="1"/>
</dbReference>
<dbReference type="GO" id="GO:0005789">
    <property type="term" value="C:endoplasmic reticulum membrane"/>
    <property type="evidence" value="ECO:0007669"/>
    <property type="project" value="TreeGrafter"/>
</dbReference>
<gene>
    <name evidence="5" type="ORF">S01H1_76041</name>
</gene>
<evidence type="ECO:0000256" key="3">
    <source>
        <dbReference type="ARBA" id="ARBA00023295"/>
    </source>
</evidence>
<reference evidence="5" key="1">
    <citation type="journal article" date="2014" name="Front. Microbiol.">
        <title>High frequency of phylogenetically diverse reductive dehalogenase-homologous genes in deep subseafloor sedimentary metagenomes.</title>
        <authorList>
            <person name="Kawai M."/>
            <person name="Futagami T."/>
            <person name="Toyoda A."/>
            <person name="Takaki Y."/>
            <person name="Nishi S."/>
            <person name="Hori S."/>
            <person name="Arai W."/>
            <person name="Tsubouchi T."/>
            <person name="Morono Y."/>
            <person name="Uchiyama I."/>
            <person name="Ito T."/>
            <person name="Fujiyama A."/>
            <person name="Inagaki F."/>
            <person name="Takami H."/>
        </authorList>
    </citation>
    <scope>NUCLEOTIDE SEQUENCE</scope>
    <source>
        <strain evidence="5">Expedition CK06-06</strain>
    </source>
</reference>
<feature type="domain" description="Mannosylglycerate hydrolase MGH1-like glycoside hydrolase" evidence="4">
    <location>
        <begin position="2"/>
        <end position="75"/>
    </location>
</feature>
<feature type="non-terminal residue" evidence="5">
    <location>
        <position position="1"/>
    </location>
</feature>
<keyword evidence="3" id="KW-0326">Glycosidase</keyword>
<evidence type="ECO:0000256" key="2">
    <source>
        <dbReference type="ARBA" id="ARBA00022801"/>
    </source>
</evidence>
<name>X0YAF8_9ZZZZ</name>
<dbReference type="AlphaFoldDB" id="X0YAF8"/>
<dbReference type="InterPro" id="IPR008928">
    <property type="entry name" value="6-hairpin_glycosidase_sf"/>
</dbReference>
<accession>X0YAF8</accession>
<dbReference type="GO" id="GO:0006487">
    <property type="term" value="P:protein N-linked glycosylation"/>
    <property type="evidence" value="ECO:0007669"/>
    <property type="project" value="TreeGrafter"/>
</dbReference>
<dbReference type="InterPro" id="IPR012341">
    <property type="entry name" value="6hp_glycosidase-like_sf"/>
</dbReference>
<dbReference type="SUPFAM" id="SSF48208">
    <property type="entry name" value="Six-hairpin glycosidases"/>
    <property type="match status" value="1"/>
</dbReference>
<organism evidence="5">
    <name type="scientific">marine sediment metagenome</name>
    <dbReference type="NCBI Taxonomy" id="412755"/>
    <lineage>
        <taxon>unclassified sequences</taxon>
        <taxon>metagenomes</taxon>
        <taxon>ecological metagenomes</taxon>
    </lineage>
</organism>
<comment type="caution">
    <text evidence="5">The sequence shown here is derived from an EMBL/GenBank/DDBJ whole genome shotgun (WGS) entry which is preliminary data.</text>
</comment>
<protein>
    <recommendedName>
        <fullName evidence="4">Mannosylglycerate hydrolase MGH1-like glycoside hydrolase domain-containing protein</fullName>
    </recommendedName>
</protein>
<evidence type="ECO:0000259" key="4">
    <source>
        <dbReference type="Pfam" id="PF22422"/>
    </source>
</evidence>
<evidence type="ECO:0000313" key="5">
    <source>
        <dbReference type="EMBL" id="GAG52820.1"/>
    </source>
</evidence>
<dbReference type="InterPro" id="IPR004888">
    <property type="entry name" value="Glycoside_hydrolase_63"/>
</dbReference>
<sequence>NSTSYSASTMWRGPVWININYIFIEALQRVGRMALAEELRSHTLDLIARNEGIYEFYDPERGTPPKRAEPMFGWSAALFIDLCLQLEAKTNSITKRKGM</sequence>
<dbReference type="Gene3D" id="1.50.10.10">
    <property type="match status" value="1"/>
</dbReference>
<dbReference type="InterPro" id="IPR054491">
    <property type="entry name" value="MGH1-like_GH"/>
</dbReference>
<dbReference type="PANTHER" id="PTHR10412:SF11">
    <property type="entry name" value="MANNOSYL-OLIGOSACCHARIDE GLUCOSIDASE"/>
    <property type="match status" value="1"/>
</dbReference>
<comment type="similarity">
    <text evidence="1">Belongs to the glycosyl hydrolase 63 family.</text>
</comment>
<proteinExistence type="inferred from homology"/>
<dbReference type="EMBL" id="BARS01051004">
    <property type="protein sequence ID" value="GAG52820.1"/>
    <property type="molecule type" value="Genomic_DNA"/>
</dbReference>
<dbReference type="GO" id="GO:0009311">
    <property type="term" value="P:oligosaccharide metabolic process"/>
    <property type="evidence" value="ECO:0007669"/>
    <property type="project" value="InterPro"/>
</dbReference>
<evidence type="ECO:0000256" key="1">
    <source>
        <dbReference type="ARBA" id="ARBA00010833"/>
    </source>
</evidence>
<keyword evidence="2" id="KW-0378">Hydrolase</keyword>